<sequence>MRHHSGRSVSIIAASLSLAFSTAGAQQTPAMPAMAVTAATAPEPVVTEVPSADQHATKDTGQIKTVVITAQKRTEDASKVPLSISVISGDDLVAQHIVDFADITRSIPNVSFSGGGGSGNAGNGPGLSSIEMRGISSTSGSATVGVYLDDVSMTVGNIYSMGQAEPKFFDLDRVEVLRGPQGTLYGSSSMGGTVKFLSNQPNLKEQEATIYSEVSSTKGGGTNYTANGVFNAVLTPNELAFRIGVEDIHKSGFINQVSQTTGALVAPNINWEADQVVRMAMKWAPTKDLTITPSVFYQQVQSGDIDVSYTQTQNGTPLPMNQTSKLVREPGVDRLLVPSLTVNYGTDYGDLTFVSSYFQRKFNRTQDATAVDSVLLGSLISIPSLAAKVSVLPAAVWFNNDIRQSSEELRFASKPYDPSVSPITWVAGVYIADMHTNITDNEPIFGVNAAFAAAGASTTDPTVLANPVSAGFPNDNSYFGQLHYHDTQQAIFGEANYYFMPNLHATFGLRYLEAKEEFEREGGLYFNNDGTNDGNSHTFANTSGSKATPKIALTWEVDHTDTLYALAGEGFRLGGANLQIPQTLCGLSTPNPASYASDTLWSYEVGDKSRFLDNHLSVNSSLFYVDWKNMQQQIFLGCGYDYNTNVGSATSYGAEVEVKARPISSLLIDFSAGITHATLSDNGGENAGVPGAVAGALIPGVPKFNAALTGQYNFNISDDNFGFARAGVHWTGTSNGGFPTLTNGSIDPDYRRPAYATADFSTGISWEKWELSFFVKNLANNEKIIQHPIVQTNTSEAYRIDPRIIGISVSGKL</sequence>
<keyword evidence="16" id="KW-0675">Receptor</keyword>
<dbReference type="PANTHER" id="PTHR32552">
    <property type="entry name" value="FERRICHROME IRON RECEPTOR-RELATED"/>
    <property type="match status" value="1"/>
</dbReference>
<comment type="similarity">
    <text evidence="11 12">Belongs to the TonB-dependent receptor family.</text>
</comment>
<comment type="caution">
    <text evidence="16">The sequence shown here is derived from an EMBL/GenBank/DDBJ whole genome shotgun (WGS) entry which is preliminary data.</text>
</comment>
<name>A0A2S9GTX3_9BURK</name>
<evidence type="ECO:0000256" key="3">
    <source>
        <dbReference type="ARBA" id="ARBA00022452"/>
    </source>
</evidence>
<evidence type="ECO:0000256" key="10">
    <source>
        <dbReference type="ARBA" id="ARBA00023237"/>
    </source>
</evidence>
<protein>
    <submittedName>
        <fullName evidence="16">TonB-dependent Receptor Plug Domain</fullName>
    </submittedName>
</protein>
<evidence type="ECO:0000256" key="9">
    <source>
        <dbReference type="ARBA" id="ARBA00023136"/>
    </source>
</evidence>
<dbReference type="OrthoDB" id="8538693at2"/>
<keyword evidence="2 11" id="KW-0813">Transport</keyword>
<dbReference type="RefSeq" id="WP_105533891.1">
    <property type="nucleotide sequence ID" value="NZ_PUGF01000028.1"/>
</dbReference>
<keyword evidence="8 12" id="KW-0798">TonB box</keyword>
<dbReference type="Gene3D" id="2.40.170.20">
    <property type="entry name" value="TonB-dependent receptor, beta-barrel domain"/>
    <property type="match status" value="1"/>
</dbReference>
<organism evidence="16 17">
    <name type="scientific">Solimicrobium silvestre</name>
    <dbReference type="NCBI Taxonomy" id="2099400"/>
    <lineage>
        <taxon>Bacteria</taxon>
        <taxon>Pseudomonadati</taxon>
        <taxon>Pseudomonadota</taxon>
        <taxon>Betaproteobacteria</taxon>
        <taxon>Burkholderiales</taxon>
        <taxon>Oxalobacteraceae</taxon>
        <taxon>Solimicrobium</taxon>
    </lineage>
</organism>
<dbReference type="SUPFAM" id="SSF56935">
    <property type="entry name" value="Porins"/>
    <property type="match status" value="1"/>
</dbReference>
<evidence type="ECO:0000256" key="12">
    <source>
        <dbReference type="RuleBase" id="RU003357"/>
    </source>
</evidence>
<feature type="chain" id="PRO_5015560781" evidence="13">
    <location>
        <begin position="26"/>
        <end position="813"/>
    </location>
</feature>
<evidence type="ECO:0000313" key="16">
    <source>
        <dbReference type="EMBL" id="PRC91158.1"/>
    </source>
</evidence>
<keyword evidence="9 11" id="KW-0472">Membrane</keyword>
<dbReference type="AlphaFoldDB" id="A0A2S9GTX3"/>
<dbReference type="EMBL" id="PUGF01000028">
    <property type="protein sequence ID" value="PRC91158.1"/>
    <property type="molecule type" value="Genomic_DNA"/>
</dbReference>
<keyword evidence="5 11" id="KW-0812">Transmembrane</keyword>
<feature type="domain" description="TonB-dependent receptor plug" evidence="15">
    <location>
        <begin position="77"/>
        <end position="193"/>
    </location>
</feature>
<evidence type="ECO:0000256" key="8">
    <source>
        <dbReference type="ARBA" id="ARBA00023077"/>
    </source>
</evidence>
<dbReference type="Pfam" id="PF07715">
    <property type="entry name" value="Plug"/>
    <property type="match status" value="1"/>
</dbReference>
<evidence type="ECO:0000256" key="4">
    <source>
        <dbReference type="ARBA" id="ARBA00022496"/>
    </source>
</evidence>
<keyword evidence="4" id="KW-0410">Iron transport</keyword>
<dbReference type="GO" id="GO:0009279">
    <property type="term" value="C:cell outer membrane"/>
    <property type="evidence" value="ECO:0007669"/>
    <property type="project" value="UniProtKB-SubCell"/>
</dbReference>
<comment type="subcellular location">
    <subcellularLocation>
        <location evidence="1 11">Cell outer membrane</location>
        <topology evidence="1 11">Multi-pass membrane protein</topology>
    </subcellularLocation>
</comment>
<dbReference type="PANTHER" id="PTHR32552:SF81">
    <property type="entry name" value="TONB-DEPENDENT OUTER MEMBRANE RECEPTOR"/>
    <property type="match status" value="1"/>
</dbReference>
<evidence type="ECO:0000259" key="14">
    <source>
        <dbReference type="Pfam" id="PF00593"/>
    </source>
</evidence>
<dbReference type="PROSITE" id="PS52016">
    <property type="entry name" value="TONB_DEPENDENT_REC_3"/>
    <property type="match status" value="1"/>
</dbReference>
<reference evidence="16 17" key="1">
    <citation type="submission" date="2018-02" db="EMBL/GenBank/DDBJ databases">
        <title>Solimicrobium silvestre gen. nov., sp. nov., isolated from alpine forest soil.</title>
        <authorList>
            <person name="Margesin R."/>
            <person name="Albuquerque L."/>
            <person name="Zhang D.-C."/>
            <person name="Froufe H.J.C."/>
            <person name="Severino R."/>
            <person name="Roxo I."/>
            <person name="Egas C."/>
            <person name="Da Costa M.S."/>
        </authorList>
    </citation>
    <scope>NUCLEOTIDE SEQUENCE [LARGE SCALE GENOMIC DNA]</scope>
    <source>
        <strain evidence="16 17">S20-91</strain>
    </source>
</reference>
<proteinExistence type="inferred from homology"/>
<evidence type="ECO:0000256" key="7">
    <source>
        <dbReference type="ARBA" id="ARBA00023065"/>
    </source>
</evidence>
<keyword evidence="3 11" id="KW-1134">Transmembrane beta strand</keyword>
<evidence type="ECO:0000256" key="2">
    <source>
        <dbReference type="ARBA" id="ARBA00022448"/>
    </source>
</evidence>
<dbReference type="Proteomes" id="UP000237839">
    <property type="component" value="Unassembled WGS sequence"/>
</dbReference>
<feature type="signal peptide" evidence="13">
    <location>
        <begin position="1"/>
        <end position="25"/>
    </location>
</feature>
<dbReference type="Pfam" id="PF00593">
    <property type="entry name" value="TonB_dep_Rec_b-barrel"/>
    <property type="match status" value="1"/>
</dbReference>
<evidence type="ECO:0000256" key="13">
    <source>
        <dbReference type="SAM" id="SignalP"/>
    </source>
</evidence>
<keyword evidence="10 11" id="KW-0998">Cell outer membrane</keyword>
<dbReference type="InterPro" id="IPR036942">
    <property type="entry name" value="Beta-barrel_TonB_sf"/>
</dbReference>
<dbReference type="InterPro" id="IPR012910">
    <property type="entry name" value="Plug_dom"/>
</dbReference>
<keyword evidence="6" id="KW-0408">Iron</keyword>
<feature type="domain" description="TonB-dependent receptor-like beta-barrel" evidence="14">
    <location>
        <begin position="340"/>
        <end position="778"/>
    </location>
</feature>
<evidence type="ECO:0000256" key="6">
    <source>
        <dbReference type="ARBA" id="ARBA00023004"/>
    </source>
</evidence>
<evidence type="ECO:0000256" key="11">
    <source>
        <dbReference type="PROSITE-ProRule" id="PRU01360"/>
    </source>
</evidence>
<gene>
    <name evidence="16" type="ORF">S2091_4159</name>
</gene>
<dbReference type="GO" id="GO:0006826">
    <property type="term" value="P:iron ion transport"/>
    <property type="evidence" value="ECO:0007669"/>
    <property type="project" value="UniProtKB-KW"/>
</dbReference>
<evidence type="ECO:0000256" key="1">
    <source>
        <dbReference type="ARBA" id="ARBA00004571"/>
    </source>
</evidence>
<evidence type="ECO:0000259" key="15">
    <source>
        <dbReference type="Pfam" id="PF07715"/>
    </source>
</evidence>
<accession>A0A2S9GTX3</accession>
<evidence type="ECO:0000313" key="17">
    <source>
        <dbReference type="Proteomes" id="UP000237839"/>
    </source>
</evidence>
<keyword evidence="7" id="KW-0406">Ion transport</keyword>
<keyword evidence="13" id="KW-0732">Signal</keyword>
<evidence type="ECO:0000256" key="5">
    <source>
        <dbReference type="ARBA" id="ARBA00022692"/>
    </source>
</evidence>
<keyword evidence="17" id="KW-1185">Reference proteome</keyword>
<dbReference type="InterPro" id="IPR039426">
    <property type="entry name" value="TonB-dep_rcpt-like"/>
</dbReference>
<dbReference type="InterPro" id="IPR000531">
    <property type="entry name" value="Beta-barrel_TonB"/>
</dbReference>